<evidence type="ECO:0000256" key="1">
    <source>
        <dbReference type="ARBA" id="ARBA00001966"/>
    </source>
</evidence>
<evidence type="ECO:0000313" key="7">
    <source>
        <dbReference type="EMBL" id="MDM8270881.1"/>
    </source>
</evidence>
<gene>
    <name evidence="7" type="ORF">QUW25_04230</name>
</gene>
<evidence type="ECO:0000256" key="4">
    <source>
        <dbReference type="ARBA" id="ARBA00023004"/>
    </source>
</evidence>
<name>A0ABT7V319_9ACTN</name>
<dbReference type="Gene3D" id="3.30.70.20">
    <property type="match status" value="1"/>
</dbReference>
<feature type="domain" description="4Fe-4S ferredoxin-type" evidence="6">
    <location>
        <begin position="235"/>
        <end position="264"/>
    </location>
</feature>
<dbReference type="InterPro" id="IPR007160">
    <property type="entry name" value="DUF362"/>
</dbReference>
<keyword evidence="5" id="KW-0411">Iron-sulfur</keyword>
<feature type="domain" description="4Fe-4S ferredoxin-type" evidence="6">
    <location>
        <begin position="192"/>
        <end position="221"/>
    </location>
</feature>
<evidence type="ECO:0000256" key="3">
    <source>
        <dbReference type="ARBA" id="ARBA00022723"/>
    </source>
</evidence>
<evidence type="ECO:0000256" key="2">
    <source>
        <dbReference type="ARBA" id="ARBA00022485"/>
    </source>
</evidence>
<comment type="cofactor">
    <cofactor evidence="1">
        <name>[4Fe-4S] cluster</name>
        <dbReference type="ChEBI" id="CHEBI:49883"/>
    </cofactor>
</comment>
<dbReference type="PANTHER" id="PTHR24960">
    <property type="entry name" value="PHOTOSYSTEM I IRON-SULFUR CENTER-RELATED"/>
    <property type="match status" value="1"/>
</dbReference>
<keyword evidence="4" id="KW-0408">Iron</keyword>
<comment type="caution">
    <text evidence="7">The sequence shown here is derived from an EMBL/GenBank/DDBJ whole genome shotgun (WGS) entry which is preliminary data.</text>
</comment>
<keyword evidence="2" id="KW-0004">4Fe-4S</keyword>
<dbReference type="Pfam" id="PF04015">
    <property type="entry name" value="DUF362"/>
    <property type="match status" value="1"/>
</dbReference>
<evidence type="ECO:0000256" key="5">
    <source>
        <dbReference type="ARBA" id="ARBA00023014"/>
    </source>
</evidence>
<sequence length="398" mass="43404">MDASTSTAKVYYTNLRTHARESQLDKLKRLIRKAGIEQIDFENKFVAIKIHFGELGNLSFLRPNYARAVADVVKELGGKPFLTDCNTLYVGSRKNALEHLDCAYQNGFTPYATGCQVIIADGLKGTDETLVPVKNGEYVKEAKIGHALMDADVVISLTHFKGHEQAGFGGCMKNLGMGGGSRAGKMEQHSAGKPSVHAEKCVGCHACERICAHGAVNFDQARQRELSSGKVVSVPVARIDHDRCVGCGRCIGACNQDAITPDYDQAVDVLNYKIAEYAQAVVQDRASFHISLAIDVSPNCDCHPENDTPIVPDLGMFASFDPVAIDQACIDMALAAPAMPNTELTDMRAKLEAQGGVPERCQHDHFNLTHPDTNWRSMIEHAEKIGLGTSRYELIEVK</sequence>
<keyword evidence="8" id="KW-1185">Reference proteome</keyword>
<reference evidence="8" key="2">
    <citation type="submission" date="2023-06" db="EMBL/GenBank/DDBJ databases">
        <title>Identification and characterization of horizontal gene transfer across gut microbiota members of farm animals based on homology search.</title>
        <authorList>
            <person name="Zeman M."/>
            <person name="Kubasova T."/>
            <person name="Jahodarova E."/>
            <person name="Nykrynova M."/>
            <person name="Rychlik I."/>
        </authorList>
    </citation>
    <scope>NUCLEOTIDE SEQUENCE [LARGE SCALE GENOMIC DNA]</scope>
    <source>
        <strain evidence="8">153_Feed</strain>
    </source>
</reference>
<dbReference type="RefSeq" id="WP_289510974.1">
    <property type="nucleotide sequence ID" value="NZ_JAUDEA010000004.1"/>
</dbReference>
<keyword evidence="3" id="KW-0479">Metal-binding</keyword>
<dbReference type="InterPro" id="IPR050157">
    <property type="entry name" value="PSI_iron-sulfur_center"/>
</dbReference>
<evidence type="ECO:0000313" key="8">
    <source>
        <dbReference type="Proteomes" id="UP001529256"/>
    </source>
</evidence>
<dbReference type="Proteomes" id="UP001529256">
    <property type="component" value="Unassembled WGS sequence"/>
</dbReference>
<dbReference type="PANTHER" id="PTHR24960:SF79">
    <property type="entry name" value="PHOTOSYSTEM I IRON-SULFUR CENTER"/>
    <property type="match status" value="1"/>
</dbReference>
<protein>
    <submittedName>
        <fullName evidence="7">DUF362 domain-containing protein</fullName>
    </submittedName>
</protein>
<reference evidence="7 8" key="1">
    <citation type="submission" date="2023-06" db="EMBL/GenBank/DDBJ databases">
        <title>Identification and characterization of horizontal gene transfer across gut microbiota members of farm animals based on homology search.</title>
        <authorList>
            <person name="Schwarzerova J."/>
            <person name="Nykrynova M."/>
            <person name="Jureckova K."/>
            <person name="Cejkova D."/>
            <person name="Rychlik I."/>
        </authorList>
    </citation>
    <scope>NUCLEOTIDE SEQUENCE [LARGE SCALE GENOMIC DNA]</scope>
    <source>
        <strain evidence="7 8">153_Feed</strain>
    </source>
</reference>
<reference evidence="7 8" key="3">
    <citation type="submission" date="2023-06" db="EMBL/GenBank/DDBJ databases">
        <authorList>
            <person name="Zeman M."/>
            <person name="Kubasova T."/>
            <person name="Jahodarova E."/>
            <person name="Nykrynova M."/>
            <person name="Rychlik I."/>
        </authorList>
    </citation>
    <scope>NUCLEOTIDE SEQUENCE [LARGE SCALE GENOMIC DNA]</scope>
    <source>
        <strain evidence="7 8">153_Feed</strain>
    </source>
</reference>
<dbReference type="Gene3D" id="3.40.50.11440">
    <property type="match status" value="1"/>
</dbReference>
<accession>A0ABT7V319</accession>
<evidence type="ECO:0000259" key="6">
    <source>
        <dbReference type="PROSITE" id="PS51379"/>
    </source>
</evidence>
<dbReference type="InterPro" id="IPR017896">
    <property type="entry name" value="4Fe4S_Fe-S-bd"/>
</dbReference>
<proteinExistence type="predicted"/>
<organism evidence="7 8">
    <name type="scientific">Thermophilibacter provencensis</name>
    <dbReference type="NCBI Taxonomy" id="1852386"/>
    <lineage>
        <taxon>Bacteria</taxon>
        <taxon>Bacillati</taxon>
        <taxon>Actinomycetota</taxon>
        <taxon>Coriobacteriia</taxon>
        <taxon>Coriobacteriales</taxon>
        <taxon>Atopobiaceae</taxon>
        <taxon>Thermophilibacter</taxon>
    </lineage>
</organism>
<dbReference type="Pfam" id="PF12838">
    <property type="entry name" value="Fer4_7"/>
    <property type="match status" value="1"/>
</dbReference>
<dbReference type="PROSITE" id="PS51379">
    <property type="entry name" value="4FE4S_FER_2"/>
    <property type="match status" value="2"/>
</dbReference>
<dbReference type="EMBL" id="JAUDEA010000004">
    <property type="protein sequence ID" value="MDM8270881.1"/>
    <property type="molecule type" value="Genomic_DNA"/>
</dbReference>
<dbReference type="SUPFAM" id="SSF54862">
    <property type="entry name" value="4Fe-4S ferredoxins"/>
    <property type="match status" value="1"/>
</dbReference>